<evidence type="ECO:0000313" key="1">
    <source>
        <dbReference type="EMBL" id="KAL3579681.1"/>
    </source>
</evidence>
<evidence type="ECO:0000313" key="2">
    <source>
        <dbReference type="Proteomes" id="UP000309997"/>
    </source>
</evidence>
<name>A0ACC4BNS5_POPAL</name>
<proteinExistence type="predicted"/>
<accession>A0ACC4BNS5</accession>
<reference evidence="1 2" key="1">
    <citation type="journal article" date="2024" name="Plant Biotechnol. J.">
        <title>Genome and CRISPR/Cas9 system of a widespread forest tree (Populus alba) in the world.</title>
        <authorList>
            <person name="Liu Y.J."/>
            <person name="Jiang P.F."/>
            <person name="Han X.M."/>
            <person name="Li X.Y."/>
            <person name="Wang H.M."/>
            <person name="Wang Y.J."/>
            <person name="Wang X.X."/>
            <person name="Zeng Q.Y."/>
        </authorList>
    </citation>
    <scope>NUCLEOTIDE SEQUENCE [LARGE SCALE GENOMIC DNA]</scope>
    <source>
        <strain evidence="2">cv. PAL-ZL1</strain>
    </source>
</reference>
<organism evidence="1 2">
    <name type="scientific">Populus alba</name>
    <name type="common">White poplar</name>
    <dbReference type="NCBI Taxonomy" id="43335"/>
    <lineage>
        <taxon>Eukaryota</taxon>
        <taxon>Viridiplantae</taxon>
        <taxon>Streptophyta</taxon>
        <taxon>Embryophyta</taxon>
        <taxon>Tracheophyta</taxon>
        <taxon>Spermatophyta</taxon>
        <taxon>Magnoliopsida</taxon>
        <taxon>eudicotyledons</taxon>
        <taxon>Gunneridae</taxon>
        <taxon>Pentapetalae</taxon>
        <taxon>rosids</taxon>
        <taxon>fabids</taxon>
        <taxon>Malpighiales</taxon>
        <taxon>Salicaceae</taxon>
        <taxon>Saliceae</taxon>
        <taxon>Populus</taxon>
    </lineage>
</organism>
<dbReference type="Proteomes" id="UP000309997">
    <property type="component" value="Unassembled WGS sequence"/>
</dbReference>
<protein>
    <submittedName>
        <fullName evidence="1">Uncharacterized protein</fullName>
    </submittedName>
</protein>
<sequence>MGERTVKARGRLHCNSTPKRTRVWGRWRWVTAAILDSFSGIPFTYSLLALTNGNMPHQVLARGEEVKRWGMELKAKGVLVHGNIDNRCLRVEHHQDSHANARPVMLELNLSLFLFIRQSSLERRKRKDTLRFADFSRSVIIPSEENIQGMQMVSFLCCRCDRHCSLESDKTGSRALKQKLITLLKYLYLSSECSPSPNLCLHWKWFKILFDYFMDILPNGFFCGISRSLKIINSFENFGMPNHGGNRSYSHCHGCVGFGVRSLYSPFLLVDHLSCN</sequence>
<keyword evidence="2" id="KW-1185">Reference proteome</keyword>
<gene>
    <name evidence="1" type="ORF">D5086_017516</name>
</gene>
<dbReference type="EMBL" id="RCHU02000009">
    <property type="protein sequence ID" value="KAL3579681.1"/>
    <property type="molecule type" value="Genomic_DNA"/>
</dbReference>
<comment type="caution">
    <text evidence="1">The sequence shown here is derived from an EMBL/GenBank/DDBJ whole genome shotgun (WGS) entry which is preliminary data.</text>
</comment>